<sequence>MVTTIKRDPMRFLRELKKHYDVVMRIPGSEYLKSPDFVVVDPKTGKKLKVSFVTLDDGELAGVVYDSIS</sequence>
<name>F8AIX7_PYRYC</name>
<dbReference type="GeneID" id="10837341"/>
<protein>
    <submittedName>
        <fullName evidence="1">Uncharacterized protein</fullName>
    </submittedName>
</protein>
<dbReference type="HOGENOM" id="CLU_2766304_0_0_2"/>
<proteinExistence type="predicted"/>
<dbReference type="eggNOG" id="arCOG05879">
    <property type="taxonomic scope" value="Archaea"/>
</dbReference>
<dbReference type="AlphaFoldDB" id="F8AIX7"/>
<dbReference type="STRING" id="529709.PYCH_07650"/>
<reference evidence="1 2" key="1">
    <citation type="journal article" date="2011" name="J. Bacteriol.">
        <title>Complete genome sequence of the obligate piezophilic hyperthermophilic archaeon Pyrococcus yayanosii CH1.</title>
        <authorList>
            <person name="Jun X."/>
            <person name="Lupeng L."/>
            <person name="Minjuan X."/>
            <person name="Oger P."/>
            <person name="Fengping W."/>
            <person name="Jebbar M."/>
            <person name="Xiang X."/>
        </authorList>
    </citation>
    <scope>NUCLEOTIDE SEQUENCE [LARGE SCALE GENOMIC DNA]</scope>
    <source>
        <strain evidence="2">CH1 / JCM 16557</strain>
    </source>
</reference>
<accession>F8AIX7</accession>
<dbReference type="Proteomes" id="UP000008386">
    <property type="component" value="Chromosome"/>
</dbReference>
<organism evidence="1 2">
    <name type="scientific">Pyrococcus yayanosii (strain CH1 / JCM 16557)</name>
    <dbReference type="NCBI Taxonomy" id="529709"/>
    <lineage>
        <taxon>Archaea</taxon>
        <taxon>Methanobacteriati</taxon>
        <taxon>Methanobacteriota</taxon>
        <taxon>Thermococci</taxon>
        <taxon>Thermococcales</taxon>
        <taxon>Thermococcaceae</taxon>
        <taxon>Pyrococcus</taxon>
    </lineage>
</organism>
<dbReference type="EMBL" id="CP002779">
    <property type="protein sequence ID" value="AEH24452.1"/>
    <property type="molecule type" value="Genomic_DNA"/>
</dbReference>
<dbReference type="KEGG" id="pya:PYCH_07650"/>
<evidence type="ECO:0000313" key="1">
    <source>
        <dbReference type="EMBL" id="AEH24452.1"/>
    </source>
</evidence>
<gene>
    <name evidence="1" type="ordered locus">PYCH_07650</name>
</gene>
<dbReference type="RefSeq" id="WP_013905509.1">
    <property type="nucleotide sequence ID" value="NC_015680.1"/>
</dbReference>
<dbReference type="OrthoDB" id="84757at2157"/>
<dbReference type="SMR" id="F8AIX7"/>
<evidence type="ECO:0000313" key="2">
    <source>
        <dbReference type="Proteomes" id="UP000008386"/>
    </source>
</evidence>
<keyword evidence="2" id="KW-1185">Reference proteome</keyword>